<evidence type="ECO:0000313" key="1">
    <source>
        <dbReference type="EMBL" id="CAI9556737.1"/>
    </source>
</evidence>
<dbReference type="Proteomes" id="UP001162483">
    <property type="component" value="Unassembled WGS sequence"/>
</dbReference>
<gene>
    <name evidence="1" type="ORF">SPARVUS_LOCUS4584021</name>
</gene>
<organism evidence="1 2">
    <name type="scientific">Staurois parvus</name>
    <dbReference type="NCBI Taxonomy" id="386267"/>
    <lineage>
        <taxon>Eukaryota</taxon>
        <taxon>Metazoa</taxon>
        <taxon>Chordata</taxon>
        <taxon>Craniata</taxon>
        <taxon>Vertebrata</taxon>
        <taxon>Euteleostomi</taxon>
        <taxon>Amphibia</taxon>
        <taxon>Batrachia</taxon>
        <taxon>Anura</taxon>
        <taxon>Neobatrachia</taxon>
        <taxon>Ranoidea</taxon>
        <taxon>Ranidae</taxon>
        <taxon>Staurois</taxon>
    </lineage>
</organism>
<protein>
    <recommendedName>
        <fullName evidence="3">Winged helix-turn helix domain-containing protein</fullName>
    </recommendedName>
</protein>
<evidence type="ECO:0008006" key="3">
    <source>
        <dbReference type="Google" id="ProtNLM"/>
    </source>
</evidence>
<comment type="caution">
    <text evidence="1">The sequence shown here is derived from an EMBL/GenBank/DDBJ whole genome shotgun (WGS) entry which is preliminary data.</text>
</comment>
<accession>A0ABN9C9K8</accession>
<keyword evidence="2" id="KW-1185">Reference proteome</keyword>
<name>A0ABN9C9K8_9NEOB</name>
<evidence type="ECO:0000313" key="2">
    <source>
        <dbReference type="Proteomes" id="UP001162483"/>
    </source>
</evidence>
<sequence>MTERGQRMLKCRSRQLFAESIAKSLQTSCGFQISTTVLRELHRMGFHGGAAASK</sequence>
<reference evidence="1" key="1">
    <citation type="submission" date="2023-05" db="EMBL/GenBank/DDBJ databases">
        <authorList>
            <person name="Stuckert A."/>
        </authorList>
    </citation>
    <scope>NUCLEOTIDE SEQUENCE</scope>
</reference>
<feature type="non-terminal residue" evidence="1">
    <location>
        <position position="54"/>
    </location>
</feature>
<proteinExistence type="predicted"/>
<dbReference type="EMBL" id="CATNWA010008746">
    <property type="protein sequence ID" value="CAI9556737.1"/>
    <property type="molecule type" value="Genomic_DNA"/>
</dbReference>